<gene>
    <name evidence="1" type="ORF">LCGC14_3106700</name>
</gene>
<reference evidence="1" key="1">
    <citation type="journal article" date="2015" name="Nature">
        <title>Complex archaea that bridge the gap between prokaryotes and eukaryotes.</title>
        <authorList>
            <person name="Spang A."/>
            <person name="Saw J.H."/>
            <person name="Jorgensen S.L."/>
            <person name="Zaremba-Niedzwiedzka K."/>
            <person name="Martijn J."/>
            <person name="Lind A.E."/>
            <person name="van Eijk R."/>
            <person name="Schleper C."/>
            <person name="Guy L."/>
            <person name="Ettema T.J."/>
        </authorList>
    </citation>
    <scope>NUCLEOTIDE SEQUENCE</scope>
</reference>
<proteinExistence type="predicted"/>
<name>A0A0F8YDT1_9ZZZZ</name>
<comment type="caution">
    <text evidence="1">The sequence shown here is derived from an EMBL/GenBank/DDBJ whole genome shotgun (WGS) entry which is preliminary data.</text>
</comment>
<evidence type="ECO:0000313" key="1">
    <source>
        <dbReference type="EMBL" id="KKK52264.1"/>
    </source>
</evidence>
<organism evidence="1">
    <name type="scientific">marine sediment metagenome</name>
    <dbReference type="NCBI Taxonomy" id="412755"/>
    <lineage>
        <taxon>unclassified sequences</taxon>
        <taxon>metagenomes</taxon>
        <taxon>ecological metagenomes</taxon>
    </lineage>
</organism>
<dbReference type="AlphaFoldDB" id="A0A0F8YDT1"/>
<protein>
    <submittedName>
        <fullName evidence="1">Uncharacterized protein</fullName>
    </submittedName>
</protein>
<accession>A0A0F8YDT1</accession>
<sequence>MKNLKDAGFRPVMTATNGTTSVASGTLASGAVVVVASTTRGEGYTVYTFAHEAREAFELIVNRAGLTRIY</sequence>
<dbReference type="EMBL" id="LAZR01067108">
    <property type="protein sequence ID" value="KKK52264.1"/>
    <property type="molecule type" value="Genomic_DNA"/>
</dbReference>